<feature type="region of interest" description="Disordered" evidence="1">
    <location>
        <begin position="312"/>
        <end position="365"/>
    </location>
</feature>
<feature type="compositionally biased region" description="Polar residues" evidence="1">
    <location>
        <begin position="318"/>
        <end position="334"/>
    </location>
</feature>
<dbReference type="AlphaFoldDB" id="A0A9P4ME91"/>
<evidence type="ECO:0000313" key="2">
    <source>
        <dbReference type="EMBL" id="KAF2149712.1"/>
    </source>
</evidence>
<name>A0A9P4ME91_9PEZI</name>
<gene>
    <name evidence="2" type="ORF">K461DRAFT_33033</name>
</gene>
<proteinExistence type="predicted"/>
<feature type="compositionally biased region" description="Acidic residues" evidence="1">
    <location>
        <begin position="196"/>
        <end position="206"/>
    </location>
</feature>
<keyword evidence="3" id="KW-1185">Reference proteome</keyword>
<feature type="compositionally biased region" description="Polar residues" evidence="1">
    <location>
        <begin position="344"/>
        <end position="353"/>
    </location>
</feature>
<dbReference type="Proteomes" id="UP000799439">
    <property type="component" value="Unassembled WGS sequence"/>
</dbReference>
<accession>A0A9P4ME91</accession>
<comment type="caution">
    <text evidence="2">The sequence shown here is derived from an EMBL/GenBank/DDBJ whole genome shotgun (WGS) entry which is preliminary data.</text>
</comment>
<sequence>MCGRAVSIDGTLEIGILADKSNQSFGVAVDSCVKVFLLESQIAAFLELQSGRGRYAIPNRKAEVVRNQLVVRLQSNKVGRVINSQDGAAVACNFQNDRRETYGSISGDTLYDLRLNNVHGSIGGETLFDGMSRSRFASIDDNAFYNSRSASIPRRGSLANFERRESLSHKGMPKALVEANRPTTLTPQKLHQSHIEEEELEEDEIESPIKSSINAAWSWSKEKGGSTEIEICEMDGSNASSSSKGSSPVETFDRIAWSATSAAAISENVANTELLGLPKPEKAILRDTWLRRKTPETKSKVFVEREKLKHSVLRDSETTSASSKPARSTSTIKASTKFARGSGPNRSSQQVETPSKPPMDGAWSIAKSSPAYGKFSTPGLEAGRVLLRKKRWWWSKGTHEL</sequence>
<protein>
    <submittedName>
        <fullName evidence="2">Uncharacterized protein</fullName>
    </submittedName>
</protein>
<evidence type="ECO:0000313" key="3">
    <source>
        <dbReference type="Proteomes" id="UP000799439"/>
    </source>
</evidence>
<organism evidence="2 3">
    <name type="scientific">Myriangium duriaei CBS 260.36</name>
    <dbReference type="NCBI Taxonomy" id="1168546"/>
    <lineage>
        <taxon>Eukaryota</taxon>
        <taxon>Fungi</taxon>
        <taxon>Dikarya</taxon>
        <taxon>Ascomycota</taxon>
        <taxon>Pezizomycotina</taxon>
        <taxon>Dothideomycetes</taxon>
        <taxon>Dothideomycetidae</taxon>
        <taxon>Myriangiales</taxon>
        <taxon>Myriangiaceae</taxon>
        <taxon>Myriangium</taxon>
    </lineage>
</organism>
<feature type="region of interest" description="Disordered" evidence="1">
    <location>
        <begin position="187"/>
        <end position="207"/>
    </location>
</feature>
<dbReference type="EMBL" id="ML996090">
    <property type="protein sequence ID" value="KAF2149712.1"/>
    <property type="molecule type" value="Genomic_DNA"/>
</dbReference>
<reference evidence="2" key="1">
    <citation type="journal article" date="2020" name="Stud. Mycol.">
        <title>101 Dothideomycetes genomes: a test case for predicting lifestyles and emergence of pathogens.</title>
        <authorList>
            <person name="Haridas S."/>
            <person name="Albert R."/>
            <person name="Binder M."/>
            <person name="Bloem J."/>
            <person name="Labutti K."/>
            <person name="Salamov A."/>
            <person name="Andreopoulos B."/>
            <person name="Baker S."/>
            <person name="Barry K."/>
            <person name="Bills G."/>
            <person name="Bluhm B."/>
            <person name="Cannon C."/>
            <person name="Castanera R."/>
            <person name="Culley D."/>
            <person name="Daum C."/>
            <person name="Ezra D."/>
            <person name="Gonzalez J."/>
            <person name="Henrissat B."/>
            <person name="Kuo A."/>
            <person name="Liang C."/>
            <person name="Lipzen A."/>
            <person name="Lutzoni F."/>
            <person name="Magnuson J."/>
            <person name="Mondo S."/>
            <person name="Nolan M."/>
            <person name="Ohm R."/>
            <person name="Pangilinan J."/>
            <person name="Park H.-J."/>
            <person name="Ramirez L."/>
            <person name="Alfaro M."/>
            <person name="Sun H."/>
            <person name="Tritt A."/>
            <person name="Yoshinaga Y."/>
            <person name="Zwiers L.-H."/>
            <person name="Turgeon B."/>
            <person name="Goodwin S."/>
            <person name="Spatafora J."/>
            <person name="Crous P."/>
            <person name="Grigoriev I."/>
        </authorList>
    </citation>
    <scope>NUCLEOTIDE SEQUENCE</scope>
    <source>
        <strain evidence="2">CBS 260.36</strain>
    </source>
</reference>
<evidence type="ECO:0000256" key="1">
    <source>
        <dbReference type="SAM" id="MobiDB-lite"/>
    </source>
</evidence>